<reference evidence="3" key="1">
    <citation type="journal article" date="2020" name="Stud. Mycol.">
        <title>101 Dothideomycetes genomes: A test case for predicting lifestyles and emergence of pathogens.</title>
        <authorList>
            <person name="Haridas S."/>
            <person name="Albert R."/>
            <person name="Binder M."/>
            <person name="Bloem J."/>
            <person name="LaButti K."/>
            <person name="Salamov A."/>
            <person name="Andreopoulos B."/>
            <person name="Baker S."/>
            <person name="Barry K."/>
            <person name="Bills G."/>
            <person name="Bluhm B."/>
            <person name="Cannon C."/>
            <person name="Castanera R."/>
            <person name="Culley D."/>
            <person name="Daum C."/>
            <person name="Ezra D."/>
            <person name="Gonzalez J."/>
            <person name="Henrissat B."/>
            <person name="Kuo A."/>
            <person name="Liang C."/>
            <person name="Lipzen A."/>
            <person name="Lutzoni F."/>
            <person name="Magnuson J."/>
            <person name="Mondo S."/>
            <person name="Nolan M."/>
            <person name="Ohm R."/>
            <person name="Pangilinan J."/>
            <person name="Park H.-J."/>
            <person name="Ramirez L."/>
            <person name="Alfaro M."/>
            <person name="Sun H."/>
            <person name="Tritt A."/>
            <person name="Yoshinaga Y."/>
            <person name="Zwiers L.-H."/>
            <person name="Turgeon B."/>
            <person name="Goodwin S."/>
            <person name="Spatafora J."/>
            <person name="Crous P."/>
            <person name="Grigoriev I."/>
        </authorList>
    </citation>
    <scope>NUCLEOTIDE SEQUENCE [LARGE SCALE GENOMIC DNA]</scope>
    <source>
        <strain evidence="3">CBS 304.66</strain>
    </source>
</reference>
<dbReference type="Proteomes" id="UP000800093">
    <property type="component" value="Unassembled WGS sequence"/>
</dbReference>
<evidence type="ECO:0000256" key="1">
    <source>
        <dbReference type="SAM" id="MobiDB-lite"/>
    </source>
</evidence>
<proteinExistence type="predicted"/>
<dbReference type="OrthoDB" id="5378679at2759"/>
<gene>
    <name evidence="2" type="ORF">CC78DRAFT_568124</name>
</gene>
<keyword evidence="3" id="KW-1185">Reference proteome</keyword>
<dbReference type="AlphaFoldDB" id="A0A9P4KDV0"/>
<protein>
    <submittedName>
        <fullName evidence="2">Uncharacterized protein</fullName>
    </submittedName>
</protein>
<feature type="region of interest" description="Disordered" evidence="1">
    <location>
        <begin position="1"/>
        <end position="20"/>
    </location>
</feature>
<sequence length="365" mass="41036">MRLLTLNELPQQGFGPEDEDSTAIKWRRLTAPHTRLRSGWSQPCLPEARLEALTTQSSFSIPNLELSIKLTNEKTTVLDDDVLQHSLVFHDTLSSSQIKLDAEADRTVSFSLSLSNSSQSGAAEPDQQGETEQIGAILQVPPNLVITSLSDLPGSRHLHSIYPQTLTPSLLCVLATPVESREMLIRRGGHRMHFFEINVADKTRSGFKISFWFRPKNNASRTTYDVQESLLQTLEQAKVGDILLLRNIALNVFRNEVYGQSLNAAITRARTVVEVVMKRDGSSYYQLSMLPSVLEEKFWRVQKWASFHVASDHVASGKRKRSTRRNEDLQTGKRPNFPDDNYPPDTLEARVDCDASRTETSEAGE</sequence>
<name>A0A9P4KDV0_9PLEO</name>
<feature type="compositionally biased region" description="Basic and acidic residues" evidence="1">
    <location>
        <begin position="347"/>
        <end position="365"/>
    </location>
</feature>
<organism evidence="2 3">
    <name type="scientific">Lojkania enalia</name>
    <dbReference type="NCBI Taxonomy" id="147567"/>
    <lineage>
        <taxon>Eukaryota</taxon>
        <taxon>Fungi</taxon>
        <taxon>Dikarya</taxon>
        <taxon>Ascomycota</taxon>
        <taxon>Pezizomycotina</taxon>
        <taxon>Dothideomycetes</taxon>
        <taxon>Pleosporomycetidae</taxon>
        <taxon>Pleosporales</taxon>
        <taxon>Pleosporales incertae sedis</taxon>
        <taxon>Lojkania</taxon>
    </lineage>
</organism>
<comment type="caution">
    <text evidence="2">The sequence shown here is derived from an EMBL/GenBank/DDBJ whole genome shotgun (WGS) entry which is preliminary data.</text>
</comment>
<evidence type="ECO:0000313" key="3">
    <source>
        <dbReference type="Proteomes" id="UP000800093"/>
    </source>
</evidence>
<accession>A0A9P4KDV0</accession>
<dbReference type="EMBL" id="ML986614">
    <property type="protein sequence ID" value="KAF2264640.1"/>
    <property type="molecule type" value="Genomic_DNA"/>
</dbReference>
<evidence type="ECO:0000313" key="2">
    <source>
        <dbReference type="EMBL" id="KAF2264640.1"/>
    </source>
</evidence>
<feature type="region of interest" description="Disordered" evidence="1">
    <location>
        <begin position="315"/>
        <end position="365"/>
    </location>
</feature>